<proteinExistence type="predicted"/>
<dbReference type="EMBL" id="JBJURJ010000003">
    <property type="protein sequence ID" value="MFM9327628.1"/>
    <property type="molecule type" value="Genomic_DNA"/>
</dbReference>
<dbReference type="Proteomes" id="UP001631969">
    <property type="component" value="Unassembled WGS sequence"/>
</dbReference>
<name>A0ACC7NSJ8_9BACL</name>
<evidence type="ECO:0000313" key="2">
    <source>
        <dbReference type="Proteomes" id="UP001631969"/>
    </source>
</evidence>
<accession>A0ACC7NSJ8</accession>
<reference evidence="1" key="1">
    <citation type="submission" date="2024-12" db="EMBL/GenBank/DDBJ databases">
        <authorList>
            <person name="Wu N."/>
        </authorList>
    </citation>
    <scope>NUCLEOTIDE SEQUENCE</scope>
    <source>
        <strain evidence="1">P15</strain>
    </source>
</reference>
<evidence type="ECO:0000313" key="1">
    <source>
        <dbReference type="EMBL" id="MFM9327628.1"/>
    </source>
</evidence>
<protein>
    <submittedName>
        <fullName evidence="1">DUF6348 family protein</fullName>
    </submittedName>
</protein>
<organism evidence="1 2">
    <name type="scientific">Paenibacillus mesotrionivorans</name>
    <dbReference type="NCBI Taxonomy" id="3160968"/>
    <lineage>
        <taxon>Bacteria</taxon>
        <taxon>Bacillati</taxon>
        <taxon>Bacillota</taxon>
        <taxon>Bacilli</taxon>
        <taxon>Bacillales</taxon>
        <taxon>Paenibacillaceae</taxon>
        <taxon>Paenibacillus</taxon>
    </lineage>
</organism>
<gene>
    <name evidence="1" type="ORF">ACI1P1_04855</name>
</gene>
<keyword evidence="2" id="KW-1185">Reference proteome</keyword>
<comment type="caution">
    <text evidence="1">The sequence shown here is derived from an EMBL/GenBank/DDBJ whole genome shotgun (WGS) entry which is preliminary data.</text>
</comment>
<sequence length="387" mass="43902">MFFKKLKKQSKQEQALALDDPQSILISMKSLLADEPCEIMDGALVLPEWRVSIRPEIAQLKEQTAVLDFYVESPDWDRRLFECSAALGSDRKQALGMAQGSFLFGMLDGIRAMVKDNPSAQLETVFAGTPHRWVMYQSNVVGMGDTPQEHEASTLWKLLREGIADRIGNQKICCIKVYGAKNGDNITGECRINNIVSPELSGMVADYVREWNTKGFSSQKQFFFLRQEEETYTPYPYSEEQLARFTRQAIGLYGACVEQGSYEDYYDTLLNHFDDHHLAEELYTFLPEMCAEHAFTSLNYSESFSIHRGESDITVYKSQLASYYPIQHALLQELSSNNFSDEMYKAFIAVSSIYNVICSAKEQGADLLASGGRIYVSCGFSDHYLIR</sequence>